<proteinExistence type="predicted"/>
<sequence>MLAKRGLASLGEQRQKKIWLLVAQLGLTSRMVFVAV</sequence>
<dbReference type="AlphaFoldDB" id="A0A392W5Y7"/>
<dbReference type="EMBL" id="LXQA011404327">
    <property type="protein sequence ID" value="MCI96044.1"/>
    <property type="molecule type" value="Genomic_DNA"/>
</dbReference>
<name>A0A392W5Y7_9FABA</name>
<accession>A0A392W5Y7</accession>
<keyword evidence="2" id="KW-1185">Reference proteome</keyword>
<evidence type="ECO:0000313" key="2">
    <source>
        <dbReference type="Proteomes" id="UP000265520"/>
    </source>
</evidence>
<dbReference type="Proteomes" id="UP000265520">
    <property type="component" value="Unassembled WGS sequence"/>
</dbReference>
<organism evidence="1 2">
    <name type="scientific">Trifolium medium</name>
    <dbReference type="NCBI Taxonomy" id="97028"/>
    <lineage>
        <taxon>Eukaryota</taxon>
        <taxon>Viridiplantae</taxon>
        <taxon>Streptophyta</taxon>
        <taxon>Embryophyta</taxon>
        <taxon>Tracheophyta</taxon>
        <taxon>Spermatophyta</taxon>
        <taxon>Magnoliopsida</taxon>
        <taxon>eudicotyledons</taxon>
        <taxon>Gunneridae</taxon>
        <taxon>Pentapetalae</taxon>
        <taxon>rosids</taxon>
        <taxon>fabids</taxon>
        <taxon>Fabales</taxon>
        <taxon>Fabaceae</taxon>
        <taxon>Papilionoideae</taxon>
        <taxon>50 kb inversion clade</taxon>
        <taxon>NPAAA clade</taxon>
        <taxon>Hologalegina</taxon>
        <taxon>IRL clade</taxon>
        <taxon>Trifolieae</taxon>
        <taxon>Trifolium</taxon>
    </lineage>
</organism>
<protein>
    <submittedName>
        <fullName evidence="1">Uncharacterized protein</fullName>
    </submittedName>
</protein>
<comment type="caution">
    <text evidence="1">The sequence shown here is derived from an EMBL/GenBank/DDBJ whole genome shotgun (WGS) entry which is preliminary data.</text>
</comment>
<evidence type="ECO:0000313" key="1">
    <source>
        <dbReference type="EMBL" id="MCI96044.1"/>
    </source>
</evidence>
<reference evidence="1 2" key="1">
    <citation type="journal article" date="2018" name="Front. Plant Sci.">
        <title>Red Clover (Trifolium pratense) and Zigzag Clover (T. medium) - A Picture of Genomic Similarities and Differences.</title>
        <authorList>
            <person name="Dluhosova J."/>
            <person name="Istvanek J."/>
            <person name="Nedelnik J."/>
            <person name="Repkova J."/>
        </authorList>
    </citation>
    <scope>NUCLEOTIDE SEQUENCE [LARGE SCALE GENOMIC DNA]</scope>
    <source>
        <strain evidence="2">cv. 10/8</strain>
        <tissue evidence="1">Leaf</tissue>
    </source>
</reference>